<keyword evidence="8" id="KW-1185">Reference proteome</keyword>
<dbReference type="GO" id="GO:0015629">
    <property type="term" value="C:actin cytoskeleton"/>
    <property type="evidence" value="ECO:0007669"/>
    <property type="project" value="TreeGrafter"/>
</dbReference>
<dbReference type="Proteomes" id="UP001165289">
    <property type="component" value="Unassembled WGS sequence"/>
</dbReference>
<feature type="domain" description="BAR" evidence="6">
    <location>
        <begin position="94"/>
        <end position="309"/>
    </location>
</feature>
<keyword evidence="3" id="KW-0206">Cytoskeleton</keyword>
<sequence>MAEPNCAAAPLPPPTLPNPPPSLQTPNTRKVHRLNYMQKFMSPTDAITSPCSDKVKHLQGVKVVKQSTLVEVPEAKIGRAFSKRSRANTNDSLLPPPPTLSPLSASYDFEREVQLVQHVEQASRKLYKDMKRSSESGFQPNRQLSRIAQDLNTTSYRSRSLKGLCVDFNNHASQLQEMGRELRAAEEAMFVEPMKKFHRVFPNVNAAIKKRERKLEDYEKTQAKLDRLADSNLRFDATSRAVQISRMEFEQYEQKIARDMPWLYEERLEYLEPCVDAVIQSQLAHYSESARLTQNLVGHLDNQSLQLPDTEYRALMDKQLANFRTLSIVSPSGILN</sequence>
<dbReference type="InterPro" id="IPR004148">
    <property type="entry name" value="BAR_dom"/>
</dbReference>
<evidence type="ECO:0000313" key="8">
    <source>
        <dbReference type="Proteomes" id="UP001165289"/>
    </source>
</evidence>
<feature type="compositionally biased region" description="Pro residues" evidence="5">
    <location>
        <begin position="10"/>
        <end position="23"/>
    </location>
</feature>
<reference evidence="7 8" key="1">
    <citation type="journal article" date="2023" name="BMC Biol.">
        <title>The compact genome of the sponge Oopsacas minuta (Hexactinellida) is lacking key metazoan core genes.</title>
        <authorList>
            <person name="Santini S."/>
            <person name="Schenkelaars Q."/>
            <person name="Jourda C."/>
            <person name="Duchesne M."/>
            <person name="Belahbib H."/>
            <person name="Rocher C."/>
            <person name="Selva M."/>
            <person name="Riesgo A."/>
            <person name="Vervoort M."/>
            <person name="Leys S.P."/>
            <person name="Kodjabachian L."/>
            <person name="Le Bivic A."/>
            <person name="Borchiellini C."/>
            <person name="Claverie J.M."/>
            <person name="Renard E."/>
        </authorList>
    </citation>
    <scope>NUCLEOTIDE SEQUENCE [LARGE SCALE GENOMIC DNA]</scope>
    <source>
        <strain evidence="7">SPO-2</strain>
    </source>
</reference>
<keyword evidence="2" id="KW-0963">Cytoplasm</keyword>
<evidence type="ECO:0000256" key="2">
    <source>
        <dbReference type="ARBA" id="ARBA00022490"/>
    </source>
</evidence>
<evidence type="ECO:0000256" key="1">
    <source>
        <dbReference type="ARBA" id="ARBA00004245"/>
    </source>
</evidence>
<name>A0AAV7JXK4_9METZ</name>
<accession>A0AAV7JXK4</accession>
<dbReference type="PROSITE" id="PS51021">
    <property type="entry name" value="BAR"/>
    <property type="match status" value="1"/>
</dbReference>
<dbReference type="GO" id="GO:0006897">
    <property type="term" value="P:endocytosis"/>
    <property type="evidence" value="ECO:0007669"/>
    <property type="project" value="InterPro"/>
</dbReference>
<feature type="coiled-coil region" evidence="4">
    <location>
        <begin position="168"/>
        <end position="231"/>
    </location>
</feature>
<dbReference type="InterPro" id="IPR027267">
    <property type="entry name" value="AH/BAR_dom_sf"/>
</dbReference>
<evidence type="ECO:0000256" key="3">
    <source>
        <dbReference type="ARBA" id="ARBA00023212"/>
    </source>
</evidence>
<dbReference type="AlphaFoldDB" id="A0AAV7JXK4"/>
<dbReference type="Pfam" id="PF05032">
    <property type="entry name" value="Spo12"/>
    <property type="match status" value="1"/>
</dbReference>
<comment type="caution">
    <text evidence="7">The sequence shown here is derived from an EMBL/GenBank/DDBJ whole genome shotgun (WGS) entry which is preliminary data.</text>
</comment>
<dbReference type="Pfam" id="PF03114">
    <property type="entry name" value="BAR"/>
    <property type="match status" value="1"/>
</dbReference>
<feature type="region of interest" description="Disordered" evidence="5">
    <location>
        <begin position="1"/>
        <end position="27"/>
    </location>
</feature>
<dbReference type="GO" id="GO:0008289">
    <property type="term" value="F:lipid binding"/>
    <property type="evidence" value="ECO:0007669"/>
    <property type="project" value="TreeGrafter"/>
</dbReference>
<gene>
    <name evidence="7" type="ORF">LOD99_4152</name>
</gene>
<dbReference type="GO" id="GO:0005737">
    <property type="term" value="C:cytoplasm"/>
    <property type="evidence" value="ECO:0007669"/>
    <property type="project" value="InterPro"/>
</dbReference>
<evidence type="ECO:0000313" key="7">
    <source>
        <dbReference type="EMBL" id="KAI6652766.1"/>
    </source>
</evidence>
<dbReference type="GO" id="GO:0051666">
    <property type="term" value="P:actin cortical patch localization"/>
    <property type="evidence" value="ECO:0007669"/>
    <property type="project" value="InterPro"/>
</dbReference>
<protein>
    <submittedName>
        <fullName evidence="7">Bridging integrator 3-like</fullName>
    </submittedName>
</protein>
<dbReference type="EMBL" id="JAKMXF010000297">
    <property type="protein sequence ID" value="KAI6652766.1"/>
    <property type="molecule type" value="Genomic_DNA"/>
</dbReference>
<comment type="subcellular location">
    <subcellularLocation>
        <location evidence="1">Cytoplasm</location>
        <location evidence="1">Cytoskeleton</location>
    </subcellularLocation>
</comment>
<evidence type="ECO:0000256" key="5">
    <source>
        <dbReference type="SAM" id="MobiDB-lite"/>
    </source>
</evidence>
<dbReference type="SMART" id="SM00721">
    <property type="entry name" value="BAR"/>
    <property type="match status" value="1"/>
</dbReference>
<dbReference type="Gene3D" id="1.20.1270.60">
    <property type="entry name" value="Arfaptin homology (AH) domain/BAR domain"/>
    <property type="match status" value="1"/>
</dbReference>
<dbReference type="InterPro" id="IPR046982">
    <property type="entry name" value="BIN3/RVS161-like"/>
</dbReference>
<proteinExistence type="predicted"/>
<organism evidence="7 8">
    <name type="scientific">Oopsacas minuta</name>
    <dbReference type="NCBI Taxonomy" id="111878"/>
    <lineage>
        <taxon>Eukaryota</taxon>
        <taxon>Metazoa</taxon>
        <taxon>Porifera</taxon>
        <taxon>Hexactinellida</taxon>
        <taxon>Hexasterophora</taxon>
        <taxon>Lyssacinosida</taxon>
        <taxon>Leucopsacidae</taxon>
        <taxon>Oopsacas</taxon>
    </lineage>
</organism>
<dbReference type="SUPFAM" id="SSF103657">
    <property type="entry name" value="BAR/IMD domain-like"/>
    <property type="match status" value="1"/>
</dbReference>
<evidence type="ECO:0000259" key="6">
    <source>
        <dbReference type="PROSITE" id="PS51021"/>
    </source>
</evidence>
<dbReference type="PANTHER" id="PTHR47174:SF3">
    <property type="entry name" value="BRIDGING INTEGRATOR 3"/>
    <property type="match status" value="1"/>
</dbReference>
<evidence type="ECO:0000256" key="4">
    <source>
        <dbReference type="SAM" id="Coils"/>
    </source>
</evidence>
<dbReference type="InterPro" id="IPR007727">
    <property type="entry name" value="Spo12"/>
</dbReference>
<dbReference type="GO" id="GO:0097320">
    <property type="term" value="P:plasma membrane tubulation"/>
    <property type="evidence" value="ECO:0007669"/>
    <property type="project" value="TreeGrafter"/>
</dbReference>
<keyword evidence="4" id="KW-0175">Coiled coil</keyword>
<dbReference type="PANTHER" id="PTHR47174">
    <property type="entry name" value="BRIDGING INTEGRATOR 3"/>
    <property type="match status" value="1"/>
</dbReference>